<dbReference type="Pfam" id="PF17862">
    <property type="entry name" value="AAA_lid_3"/>
    <property type="match status" value="2"/>
</dbReference>
<evidence type="ECO:0000313" key="7">
    <source>
        <dbReference type="EMBL" id="CBY19901.1"/>
    </source>
</evidence>
<name>E4XRR0_OIKDI</name>
<evidence type="ECO:0000256" key="2">
    <source>
        <dbReference type="ARBA" id="ARBA00022741"/>
    </source>
</evidence>
<evidence type="ECO:0000256" key="5">
    <source>
        <dbReference type="SAM" id="MobiDB-lite"/>
    </source>
</evidence>
<feature type="region of interest" description="Disordered" evidence="5">
    <location>
        <begin position="81"/>
        <end position="117"/>
    </location>
</feature>
<accession>E4XRR0</accession>
<dbReference type="GO" id="GO:1990275">
    <property type="term" value="F:preribosome binding"/>
    <property type="evidence" value="ECO:0007669"/>
    <property type="project" value="TreeGrafter"/>
</dbReference>
<keyword evidence="2 4" id="KW-0547">Nucleotide-binding</keyword>
<dbReference type="Proteomes" id="UP000001307">
    <property type="component" value="Unassembled WGS sequence"/>
</dbReference>
<dbReference type="SMART" id="SM00382">
    <property type="entry name" value="AAA"/>
    <property type="match status" value="2"/>
</dbReference>
<dbReference type="AlphaFoldDB" id="E4XRR0"/>
<keyword evidence="8" id="KW-1185">Reference proteome</keyword>
<evidence type="ECO:0000256" key="3">
    <source>
        <dbReference type="ARBA" id="ARBA00022840"/>
    </source>
</evidence>
<dbReference type="FunFam" id="3.40.50.300:FF:000012">
    <property type="entry name" value="Transitional endoplasmic reticulum ATPase"/>
    <property type="match status" value="1"/>
</dbReference>
<dbReference type="PANTHER" id="PTHR23077">
    <property type="entry name" value="AAA-FAMILY ATPASE"/>
    <property type="match status" value="1"/>
</dbReference>
<dbReference type="InParanoid" id="E4XRR0"/>
<dbReference type="GO" id="GO:0005634">
    <property type="term" value="C:nucleus"/>
    <property type="evidence" value="ECO:0007669"/>
    <property type="project" value="TreeGrafter"/>
</dbReference>
<dbReference type="GO" id="GO:0042254">
    <property type="term" value="P:ribosome biogenesis"/>
    <property type="evidence" value="ECO:0007669"/>
    <property type="project" value="TreeGrafter"/>
</dbReference>
<dbReference type="InterPro" id="IPR041569">
    <property type="entry name" value="AAA_lid_3"/>
</dbReference>
<dbReference type="CDD" id="cd19530">
    <property type="entry name" value="RecA-like_NVL_r2-like"/>
    <property type="match status" value="1"/>
</dbReference>
<comment type="similarity">
    <text evidence="1 4">Belongs to the AAA ATPase family.</text>
</comment>
<feature type="domain" description="AAA+ ATPase" evidence="6">
    <location>
        <begin position="177"/>
        <end position="312"/>
    </location>
</feature>
<dbReference type="InterPro" id="IPR003960">
    <property type="entry name" value="ATPase_AAA_CS"/>
</dbReference>
<organism evidence="7">
    <name type="scientific">Oikopleura dioica</name>
    <name type="common">Tunicate</name>
    <dbReference type="NCBI Taxonomy" id="34765"/>
    <lineage>
        <taxon>Eukaryota</taxon>
        <taxon>Metazoa</taxon>
        <taxon>Chordata</taxon>
        <taxon>Tunicata</taxon>
        <taxon>Appendicularia</taxon>
        <taxon>Copelata</taxon>
        <taxon>Oikopleuridae</taxon>
        <taxon>Oikopleura</taxon>
    </lineage>
</organism>
<evidence type="ECO:0000256" key="4">
    <source>
        <dbReference type="RuleBase" id="RU003651"/>
    </source>
</evidence>
<evidence type="ECO:0000259" key="6">
    <source>
        <dbReference type="SMART" id="SM00382"/>
    </source>
</evidence>
<gene>
    <name evidence="7" type="ORF">GSOID_T00001849001</name>
</gene>
<dbReference type="FunCoup" id="E4XRR0">
    <property type="interactions" value="322"/>
</dbReference>
<dbReference type="EMBL" id="FN653123">
    <property type="protein sequence ID" value="CBY19901.1"/>
    <property type="molecule type" value="Genomic_DNA"/>
</dbReference>
<sequence>MHERDILDGIEEILAEKGKFSPELDHETIRNGNRKLQRVKENVFRKQVKEIWGKHGPRFMAQIRAVKASADVGANMNGILQNQYRNTPKTNNKMTNGTPVSLDRKRKDKSDDDDFEEQAPITKLRRLRKDKIDRFTAEVPEETFSSVGGLSDAKETILRQMMHLHEPRIYSTLGVSPPSGILVHGAPGAGKTLLCKSSAGEIGVKMICVSTPELVSGVSGGSEKNIRQLFENAKENTPCIIFLDELDAICSSRDENTKEMSNRIIAQILTCMDDVDSNEILVLGATSKVENIDSSLRRAGRFDQEITIGIPSEKERLAVMQVVCKDLKLAGSCELRYLARLTPGYVAADLDALAREAAQEAIDRICKSENEEQQMENAWERWKQIDLADDILESMSIELEDFQKALKKVVPSAKREGFATVPDTTWDDIGALELIREELSMSILAPIRNPRQFERLGLSRPSGVLLTGPPGCGKTLLAKAIANESGLNFISVKGPELLNMYVGESERAVRSVFNRARSSKPCVIFFDEIDALAPRRSEGANSGATRIVNQLLTELDGLEERKDVYVIAATNRYEIIDPAVLRPGRLDKTVYVGLPSKEDIKQIIEKVTRNGAKPPFASDVDLEKIIDKTVNYSGADATALVREAALIKREEEVFVTMSHFERALKRIKSSVSDRDLKYYQNMKSKLENEE</sequence>
<feature type="domain" description="AAA+ ATPase" evidence="6">
    <location>
        <begin position="460"/>
        <end position="596"/>
    </location>
</feature>
<dbReference type="InterPro" id="IPR027417">
    <property type="entry name" value="P-loop_NTPase"/>
</dbReference>
<dbReference type="GO" id="GO:0016887">
    <property type="term" value="F:ATP hydrolysis activity"/>
    <property type="evidence" value="ECO:0007669"/>
    <property type="project" value="InterPro"/>
</dbReference>
<dbReference type="Gene3D" id="1.10.8.60">
    <property type="match status" value="2"/>
</dbReference>
<dbReference type="SUPFAM" id="SSF52540">
    <property type="entry name" value="P-loop containing nucleoside triphosphate hydrolases"/>
    <property type="match status" value="2"/>
</dbReference>
<feature type="compositionally biased region" description="Polar residues" evidence="5">
    <location>
        <begin position="81"/>
        <end position="99"/>
    </location>
</feature>
<proteinExistence type="inferred from homology"/>
<dbReference type="Gene3D" id="3.40.50.300">
    <property type="entry name" value="P-loop containing nucleotide triphosphate hydrolases"/>
    <property type="match status" value="2"/>
</dbReference>
<protein>
    <recommendedName>
        <fullName evidence="6">AAA+ ATPase domain-containing protein</fullName>
    </recommendedName>
</protein>
<dbReference type="InterPro" id="IPR003959">
    <property type="entry name" value="ATPase_AAA_core"/>
</dbReference>
<dbReference type="InterPro" id="IPR003593">
    <property type="entry name" value="AAA+_ATPase"/>
</dbReference>
<dbReference type="FunFam" id="3.40.50.300:FF:000149">
    <property type="entry name" value="Nuclear valosin-containing protein-like"/>
    <property type="match status" value="1"/>
</dbReference>
<dbReference type="GO" id="GO:0005524">
    <property type="term" value="F:ATP binding"/>
    <property type="evidence" value="ECO:0007669"/>
    <property type="project" value="UniProtKB-KW"/>
</dbReference>
<dbReference type="OrthoDB" id="2187at2759"/>
<evidence type="ECO:0000256" key="1">
    <source>
        <dbReference type="ARBA" id="ARBA00006914"/>
    </source>
</evidence>
<dbReference type="Pfam" id="PF00004">
    <property type="entry name" value="AAA"/>
    <property type="match status" value="2"/>
</dbReference>
<dbReference type="InterPro" id="IPR050168">
    <property type="entry name" value="AAA_ATPase_domain"/>
</dbReference>
<evidence type="ECO:0000313" key="8">
    <source>
        <dbReference type="Proteomes" id="UP000001307"/>
    </source>
</evidence>
<dbReference type="PROSITE" id="PS00674">
    <property type="entry name" value="AAA"/>
    <property type="match status" value="2"/>
</dbReference>
<dbReference type="GO" id="GO:0003723">
    <property type="term" value="F:RNA binding"/>
    <property type="evidence" value="ECO:0007669"/>
    <property type="project" value="TreeGrafter"/>
</dbReference>
<keyword evidence="3 4" id="KW-0067">ATP-binding</keyword>
<reference evidence="7" key="1">
    <citation type="journal article" date="2010" name="Science">
        <title>Plasticity of animal genome architecture unmasked by rapid evolution of a pelagic tunicate.</title>
        <authorList>
            <person name="Denoeud F."/>
            <person name="Henriet S."/>
            <person name="Mungpakdee S."/>
            <person name="Aury J.M."/>
            <person name="Da Silva C."/>
            <person name="Brinkmann H."/>
            <person name="Mikhaleva J."/>
            <person name="Olsen L.C."/>
            <person name="Jubin C."/>
            <person name="Canestro C."/>
            <person name="Bouquet J.M."/>
            <person name="Danks G."/>
            <person name="Poulain J."/>
            <person name="Campsteijn C."/>
            <person name="Adamski M."/>
            <person name="Cross I."/>
            <person name="Yadetie F."/>
            <person name="Muffato M."/>
            <person name="Louis A."/>
            <person name="Butcher S."/>
            <person name="Tsagkogeorga G."/>
            <person name="Konrad A."/>
            <person name="Singh S."/>
            <person name="Jensen M.F."/>
            <person name="Cong E.H."/>
            <person name="Eikeseth-Otteraa H."/>
            <person name="Noel B."/>
            <person name="Anthouard V."/>
            <person name="Porcel B.M."/>
            <person name="Kachouri-Lafond R."/>
            <person name="Nishino A."/>
            <person name="Ugolini M."/>
            <person name="Chourrout P."/>
            <person name="Nishida H."/>
            <person name="Aasland R."/>
            <person name="Huzurbazar S."/>
            <person name="Westhof E."/>
            <person name="Delsuc F."/>
            <person name="Lehrach H."/>
            <person name="Reinhardt R."/>
            <person name="Weissenbach J."/>
            <person name="Roy S.W."/>
            <person name="Artiguenave F."/>
            <person name="Postlethwait J.H."/>
            <person name="Manak J.R."/>
            <person name="Thompson E.M."/>
            <person name="Jaillon O."/>
            <person name="Du Pasquier L."/>
            <person name="Boudinot P."/>
            <person name="Liberles D.A."/>
            <person name="Volff J.N."/>
            <person name="Philippe H."/>
            <person name="Lenhard B."/>
            <person name="Roest Crollius H."/>
            <person name="Wincker P."/>
            <person name="Chourrout D."/>
        </authorList>
    </citation>
    <scope>NUCLEOTIDE SEQUENCE [LARGE SCALE GENOMIC DNA]</scope>
</reference>
<dbReference type="PANTHER" id="PTHR23077:SF171">
    <property type="entry name" value="NUCLEAR VALOSIN-CONTAINING PROTEIN-LIKE"/>
    <property type="match status" value="1"/>
</dbReference>